<proteinExistence type="predicted"/>
<feature type="transmembrane region" description="Helical" evidence="1">
    <location>
        <begin position="218"/>
        <end position="240"/>
    </location>
</feature>
<keyword evidence="1" id="KW-0812">Transmembrane</keyword>
<dbReference type="AlphaFoldDB" id="A0A9P6ZY34"/>
<accession>A0A9P6ZY34</accession>
<name>A0A9P6ZY34_9AGAM</name>
<keyword evidence="1" id="KW-1133">Transmembrane helix</keyword>
<feature type="transmembrane region" description="Helical" evidence="1">
    <location>
        <begin position="49"/>
        <end position="69"/>
    </location>
</feature>
<gene>
    <name evidence="2" type="ORF">EV702DRAFT_967492</name>
</gene>
<feature type="transmembrane region" description="Helical" evidence="1">
    <location>
        <begin position="12"/>
        <end position="37"/>
    </location>
</feature>
<protein>
    <submittedName>
        <fullName evidence="2">Uncharacterized protein</fullName>
    </submittedName>
</protein>
<feature type="transmembrane region" description="Helical" evidence="1">
    <location>
        <begin position="246"/>
        <end position="268"/>
    </location>
</feature>
<evidence type="ECO:0000256" key="1">
    <source>
        <dbReference type="SAM" id="Phobius"/>
    </source>
</evidence>
<organism evidence="2 3">
    <name type="scientific">Suillus placidus</name>
    <dbReference type="NCBI Taxonomy" id="48579"/>
    <lineage>
        <taxon>Eukaryota</taxon>
        <taxon>Fungi</taxon>
        <taxon>Dikarya</taxon>
        <taxon>Basidiomycota</taxon>
        <taxon>Agaricomycotina</taxon>
        <taxon>Agaricomycetes</taxon>
        <taxon>Agaricomycetidae</taxon>
        <taxon>Boletales</taxon>
        <taxon>Suillineae</taxon>
        <taxon>Suillaceae</taxon>
        <taxon>Suillus</taxon>
    </lineage>
</organism>
<feature type="transmembrane region" description="Helical" evidence="1">
    <location>
        <begin position="172"/>
        <end position="197"/>
    </location>
</feature>
<feature type="transmembrane region" description="Helical" evidence="1">
    <location>
        <begin position="128"/>
        <end position="152"/>
    </location>
</feature>
<keyword evidence="1" id="KW-0472">Membrane</keyword>
<evidence type="ECO:0000313" key="3">
    <source>
        <dbReference type="Proteomes" id="UP000714275"/>
    </source>
</evidence>
<sequence length="334" mass="36708">MASSISLDAGVLLALVLEGVTYGFSVLMFIGTIWALTYKQRMQDVSRPIAVVAILLLILSTVHIVVNTIRAEDGLVKDRNTFPGGPVAFFADLTQQTVEIKNVLYVLQTLLADGVVIYRCYVVWQSVWVIILPSMLWCSVAVAGVGTTYSFAHIPSNSGSAYVNEQGQPVQWVTAFFASTIATNLLSSGLLAYRIWMIERSVSTVRPRKDTMMPIVRVLMDAAVLYSVVLLTALLCFVYSNDGEVVISDTLMPIISIAFYMVLIRIAINRKHHNHSSTIGMSSRMELGNSQQHPMQSLQVRIFTRDDGTAAYGTGNEDRPLTFAVKSGRGSSEL</sequence>
<reference evidence="2" key="1">
    <citation type="journal article" date="2020" name="New Phytol.">
        <title>Comparative genomics reveals dynamic genome evolution in host specialist ectomycorrhizal fungi.</title>
        <authorList>
            <person name="Lofgren L.A."/>
            <person name="Nguyen N.H."/>
            <person name="Vilgalys R."/>
            <person name="Ruytinx J."/>
            <person name="Liao H.L."/>
            <person name="Branco S."/>
            <person name="Kuo A."/>
            <person name="LaButti K."/>
            <person name="Lipzen A."/>
            <person name="Andreopoulos W."/>
            <person name="Pangilinan J."/>
            <person name="Riley R."/>
            <person name="Hundley H."/>
            <person name="Na H."/>
            <person name="Barry K."/>
            <person name="Grigoriev I.V."/>
            <person name="Stajich J.E."/>
            <person name="Kennedy P.G."/>
        </authorList>
    </citation>
    <scope>NUCLEOTIDE SEQUENCE</scope>
    <source>
        <strain evidence="2">DOB743</strain>
    </source>
</reference>
<comment type="caution">
    <text evidence="2">The sequence shown here is derived from an EMBL/GenBank/DDBJ whole genome shotgun (WGS) entry which is preliminary data.</text>
</comment>
<keyword evidence="3" id="KW-1185">Reference proteome</keyword>
<dbReference type="EMBL" id="JABBWD010000014">
    <property type="protein sequence ID" value="KAG1778900.1"/>
    <property type="molecule type" value="Genomic_DNA"/>
</dbReference>
<evidence type="ECO:0000313" key="2">
    <source>
        <dbReference type="EMBL" id="KAG1778900.1"/>
    </source>
</evidence>
<dbReference type="Proteomes" id="UP000714275">
    <property type="component" value="Unassembled WGS sequence"/>
</dbReference>
<dbReference type="OrthoDB" id="3354175at2759"/>